<dbReference type="GO" id="GO:0030674">
    <property type="term" value="F:protein-macromolecule adaptor activity"/>
    <property type="evidence" value="ECO:0007669"/>
    <property type="project" value="TreeGrafter"/>
</dbReference>
<dbReference type="PANTHER" id="PTHR12768">
    <property type="entry name" value="BECLIN 1"/>
    <property type="match status" value="1"/>
</dbReference>
<dbReference type="Gene3D" id="6.10.250.3110">
    <property type="match status" value="1"/>
</dbReference>
<dbReference type="GO" id="GO:0006995">
    <property type="term" value="P:cellular response to nitrogen starvation"/>
    <property type="evidence" value="ECO:0007669"/>
    <property type="project" value="TreeGrafter"/>
</dbReference>
<accession>A0A6A2YLF2</accession>
<dbReference type="GO" id="GO:0000423">
    <property type="term" value="P:mitophagy"/>
    <property type="evidence" value="ECO:0007669"/>
    <property type="project" value="TreeGrafter"/>
</dbReference>
<dbReference type="GO" id="GO:0045324">
    <property type="term" value="P:late endosome to vacuole transport"/>
    <property type="evidence" value="ECO:0007669"/>
    <property type="project" value="TreeGrafter"/>
</dbReference>
<evidence type="ECO:0000313" key="8">
    <source>
        <dbReference type="Proteomes" id="UP000436088"/>
    </source>
</evidence>
<evidence type="ECO:0000259" key="5">
    <source>
        <dbReference type="Pfam" id="PF04111"/>
    </source>
</evidence>
<evidence type="ECO:0000256" key="1">
    <source>
        <dbReference type="ARBA" id="ARBA00005965"/>
    </source>
</evidence>
<dbReference type="EMBL" id="VEPZ02001330">
    <property type="protein sequence ID" value="KAE8679554.1"/>
    <property type="molecule type" value="Genomic_DNA"/>
</dbReference>
<dbReference type="InterPro" id="IPR041691">
    <property type="entry name" value="Atg6/beclin_CC"/>
</dbReference>
<keyword evidence="8" id="KW-1185">Reference proteome</keyword>
<dbReference type="Pfam" id="PF17675">
    <property type="entry name" value="APG6_N"/>
    <property type="match status" value="1"/>
</dbReference>
<evidence type="ECO:0000256" key="4">
    <source>
        <dbReference type="SAM" id="MobiDB-lite"/>
    </source>
</evidence>
<protein>
    <submittedName>
        <fullName evidence="7">Beclin-1-like protein</fullName>
    </submittedName>
</protein>
<dbReference type="GO" id="GO:0043548">
    <property type="term" value="F:phosphatidylinositol 3-kinase binding"/>
    <property type="evidence" value="ECO:0007669"/>
    <property type="project" value="TreeGrafter"/>
</dbReference>
<dbReference type="InterPro" id="IPR038274">
    <property type="entry name" value="Atg6/Beclin_C_sf"/>
</dbReference>
<dbReference type="InterPro" id="IPR040455">
    <property type="entry name" value="Atg6_BARA"/>
</dbReference>
<evidence type="ECO:0000313" key="7">
    <source>
        <dbReference type="EMBL" id="KAE8679554.1"/>
    </source>
</evidence>
<feature type="region of interest" description="Disordered" evidence="4">
    <location>
        <begin position="47"/>
        <end position="70"/>
    </location>
</feature>
<comment type="caution">
    <text evidence="7">The sequence shown here is derived from an EMBL/GenBank/DDBJ whole genome shotgun (WGS) entry which is preliminary data.</text>
</comment>
<evidence type="ECO:0000259" key="6">
    <source>
        <dbReference type="Pfam" id="PF17675"/>
    </source>
</evidence>
<gene>
    <name evidence="7" type="ORF">F3Y22_tig00111398pilonHSYRG00113</name>
</gene>
<dbReference type="AlphaFoldDB" id="A0A6A2YLF2"/>
<sequence>MKKEDIPDLGRSLPVDPNLPKWVCQNCHHSLCIVGVDSYVDKFQNDHSRSGSKNTVSMNNSAMQGSSIHGASSVLRSTRMDNSFVVLPKQMPQAPGIPPRPHGVPGLPDAGQPRKVKQLWISLNYCPENAFEIATTQTQVEQPLCLECMRVLSDKLDKEVEDVTRDIEAYEACLQRLEEEPQDVLSKADFLKEKLKIEEEERKLEAAIEEIEKQNAAVNAELKELEQKSNRFKELEGRYWQEFNNFQFQLIAHQEERDAILAKTEVSQAHLELLKRTNVLNDAFPIWHDGEFGTINNFRLGRLPKIPVEWDEINAAWGQACLLLHTMCQNFRPKFHYRIKIIPLGSYPRIMDSNNNKYELFGPVNLFWSTRYDKAMTLFLTCLKDFAEFANAKDLENNIPPEKCFNLPYKIENDKVENYSITQSFNKQENWTKALKYTLCNLKWALYWFIGSTNFQPLSAMVTSATEVPAVGSLYTKRGSDPKSVARKPSKS</sequence>
<dbReference type="Proteomes" id="UP000436088">
    <property type="component" value="Unassembled WGS sequence"/>
</dbReference>
<feature type="domain" description="Atg6 BARA" evidence="5">
    <location>
        <begin position="274"/>
        <end position="449"/>
    </location>
</feature>
<proteinExistence type="inferred from homology"/>
<evidence type="ECO:0000256" key="2">
    <source>
        <dbReference type="ARBA" id="ARBA00023054"/>
    </source>
</evidence>
<feature type="coiled-coil region" evidence="3">
    <location>
        <begin position="160"/>
        <end position="238"/>
    </location>
</feature>
<reference evidence="7" key="1">
    <citation type="submission" date="2019-09" db="EMBL/GenBank/DDBJ databases">
        <title>Draft genome information of white flower Hibiscus syriacus.</title>
        <authorList>
            <person name="Kim Y.-M."/>
        </authorList>
    </citation>
    <scope>NUCLEOTIDE SEQUENCE [LARGE SCALE GENOMIC DNA]</scope>
    <source>
        <strain evidence="7">YM2019G1</strain>
    </source>
</reference>
<dbReference type="GO" id="GO:0034272">
    <property type="term" value="C:phosphatidylinositol 3-kinase complex, class III, type II"/>
    <property type="evidence" value="ECO:0007669"/>
    <property type="project" value="TreeGrafter"/>
</dbReference>
<feature type="compositionally biased region" description="Polar residues" evidence="4">
    <location>
        <begin position="51"/>
        <end position="70"/>
    </location>
</feature>
<dbReference type="GO" id="GO:0000407">
    <property type="term" value="C:phagophore assembly site"/>
    <property type="evidence" value="ECO:0007669"/>
    <property type="project" value="TreeGrafter"/>
</dbReference>
<dbReference type="Gene3D" id="1.10.418.40">
    <property type="entry name" value="Autophagy protein 6/Beclin 1"/>
    <property type="match status" value="1"/>
</dbReference>
<organism evidence="7 8">
    <name type="scientific">Hibiscus syriacus</name>
    <name type="common">Rose of Sharon</name>
    <dbReference type="NCBI Taxonomy" id="106335"/>
    <lineage>
        <taxon>Eukaryota</taxon>
        <taxon>Viridiplantae</taxon>
        <taxon>Streptophyta</taxon>
        <taxon>Embryophyta</taxon>
        <taxon>Tracheophyta</taxon>
        <taxon>Spermatophyta</taxon>
        <taxon>Magnoliopsida</taxon>
        <taxon>eudicotyledons</taxon>
        <taxon>Gunneridae</taxon>
        <taxon>Pentapetalae</taxon>
        <taxon>rosids</taxon>
        <taxon>malvids</taxon>
        <taxon>Malvales</taxon>
        <taxon>Malvaceae</taxon>
        <taxon>Malvoideae</taxon>
        <taxon>Hibiscus</taxon>
    </lineage>
</organism>
<dbReference type="FunFam" id="1.10.418.40:FF:000002">
    <property type="entry name" value="Beclin 1 protein"/>
    <property type="match status" value="1"/>
</dbReference>
<comment type="similarity">
    <text evidence="1">Belongs to the beclin family.</text>
</comment>
<dbReference type="InterPro" id="IPR007243">
    <property type="entry name" value="Atg6/Beclin"/>
</dbReference>
<dbReference type="GO" id="GO:0000045">
    <property type="term" value="P:autophagosome assembly"/>
    <property type="evidence" value="ECO:0007669"/>
    <property type="project" value="TreeGrafter"/>
</dbReference>
<evidence type="ECO:0000256" key="3">
    <source>
        <dbReference type="SAM" id="Coils"/>
    </source>
</evidence>
<name>A0A6A2YLF2_HIBSY</name>
<dbReference type="GO" id="GO:0034271">
    <property type="term" value="C:phosphatidylinositol 3-kinase complex, class III, type I"/>
    <property type="evidence" value="ECO:0007669"/>
    <property type="project" value="TreeGrafter"/>
</dbReference>
<dbReference type="PANTHER" id="PTHR12768:SF4">
    <property type="entry name" value="BECLIN-1"/>
    <property type="match status" value="1"/>
</dbReference>
<keyword evidence="2 3" id="KW-0175">Coiled coil</keyword>
<feature type="domain" description="Atg6/beclin coiled-coil" evidence="6">
    <location>
        <begin position="143"/>
        <end position="271"/>
    </location>
</feature>
<dbReference type="Pfam" id="PF04111">
    <property type="entry name" value="APG6"/>
    <property type="match status" value="1"/>
</dbReference>